<protein>
    <recommendedName>
        <fullName evidence="2">histidine kinase</fullName>
        <ecNumber evidence="2">2.7.13.3</ecNumber>
    </recommendedName>
</protein>
<evidence type="ECO:0000313" key="5">
    <source>
        <dbReference type="EMBL" id="OCQ21182.1"/>
    </source>
</evidence>
<dbReference type="InterPro" id="IPR003594">
    <property type="entry name" value="HATPase_dom"/>
</dbReference>
<comment type="catalytic activity">
    <reaction evidence="1">
        <text>ATP + protein L-histidine = ADP + protein N-phospho-L-histidine.</text>
        <dbReference type="EC" id="2.7.13.3"/>
    </reaction>
</comment>
<keyword evidence="3" id="KW-0472">Membrane</keyword>
<dbReference type="InterPro" id="IPR036890">
    <property type="entry name" value="HATPase_C_sf"/>
</dbReference>
<dbReference type="SUPFAM" id="SSF55874">
    <property type="entry name" value="ATPase domain of HSP90 chaperone/DNA topoisomerase II/histidine kinase"/>
    <property type="match status" value="1"/>
</dbReference>
<accession>A0A1C0TQF5</accession>
<feature type="domain" description="Histidine kinase" evidence="4">
    <location>
        <begin position="226"/>
        <end position="427"/>
    </location>
</feature>
<gene>
    <name evidence="5" type="ORF">A7985_11150</name>
</gene>
<keyword evidence="3" id="KW-0812">Transmembrane</keyword>
<dbReference type="SMART" id="SM00387">
    <property type="entry name" value="HATPase_c"/>
    <property type="match status" value="1"/>
</dbReference>
<dbReference type="EMBL" id="MAUJ01000003">
    <property type="protein sequence ID" value="OCQ21182.1"/>
    <property type="molecule type" value="Genomic_DNA"/>
</dbReference>
<evidence type="ECO:0000259" key="4">
    <source>
        <dbReference type="PROSITE" id="PS50109"/>
    </source>
</evidence>
<dbReference type="EC" id="2.7.13.3" evidence="2"/>
<dbReference type="PROSITE" id="PS50109">
    <property type="entry name" value="HIS_KIN"/>
    <property type="match status" value="1"/>
</dbReference>
<dbReference type="OrthoDB" id="1931120at2"/>
<evidence type="ECO:0000256" key="1">
    <source>
        <dbReference type="ARBA" id="ARBA00000085"/>
    </source>
</evidence>
<dbReference type="PRINTS" id="PR00344">
    <property type="entry name" value="BCTRLSENSOR"/>
</dbReference>
<dbReference type="InterPro" id="IPR004358">
    <property type="entry name" value="Sig_transdc_His_kin-like_C"/>
</dbReference>
<dbReference type="RefSeq" id="WP_065790552.1">
    <property type="nucleotide sequence ID" value="NZ_MAUJ01000003.1"/>
</dbReference>
<proteinExistence type="predicted"/>
<dbReference type="GO" id="GO:0000155">
    <property type="term" value="F:phosphorelay sensor kinase activity"/>
    <property type="evidence" value="ECO:0007669"/>
    <property type="project" value="InterPro"/>
</dbReference>
<dbReference type="PANTHER" id="PTHR43065:SF51">
    <property type="entry name" value="HISTIDINE KINASE"/>
    <property type="match status" value="1"/>
</dbReference>
<name>A0A1C0TQF5_9GAMM</name>
<dbReference type="Pfam" id="PF02518">
    <property type="entry name" value="HATPase_c"/>
    <property type="match status" value="1"/>
</dbReference>
<keyword evidence="3" id="KW-1133">Transmembrane helix</keyword>
<dbReference type="InterPro" id="IPR005467">
    <property type="entry name" value="His_kinase_dom"/>
</dbReference>
<comment type="caution">
    <text evidence="5">The sequence shown here is derived from an EMBL/GenBank/DDBJ whole genome shotgun (WGS) entry which is preliminary data.</text>
</comment>
<organism evidence="5 6">
    <name type="scientific">Pseudoalteromonas luteoviolacea</name>
    <dbReference type="NCBI Taxonomy" id="43657"/>
    <lineage>
        <taxon>Bacteria</taxon>
        <taxon>Pseudomonadati</taxon>
        <taxon>Pseudomonadota</taxon>
        <taxon>Gammaproteobacteria</taxon>
        <taxon>Alteromonadales</taxon>
        <taxon>Pseudoalteromonadaceae</taxon>
        <taxon>Pseudoalteromonas</taxon>
    </lineage>
</organism>
<reference evidence="6" key="1">
    <citation type="submission" date="2016-07" db="EMBL/GenBank/DDBJ databases">
        <authorList>
            <person name="Florea S."/>
            <person name="Webb J.S."/>
            <person name="Jaromczyk J."/>
            <person name="Schardl C.L."/>
        </authorList>
    </citation>
    <scope>NUCLEOTIDE SEQUENCE [LARGE SCALE GENOMIC DNA]</scope>
    <source>
        <strain evidence="6">IPB1</strain>
    </source>
</reference>
<evidence type="ECO:0000313" key="6">
    <source>
        <dbReference type="Proteomes" id="UP000093366"/>
    </source>
</evidence>
<dbReference type="SUPFAM" id="SSF47384">
    <property type="entry name" value="Homodimeric domain of signal transducing histidine kinase"/>
    <property type="match status" value="1"/>
</dbReference>
<evidence type="ECO:0000256" key="3">
    <source>
        <dbReference type="SAM" id="Phobius"/>
    </source>
</evidence>
<feature type="transmembrane region" description="Helical" evidence="3">
    <location>
        <begin position="39"/>
        <end position="58"/>
    </location>
</feature>
<dbReference type="InterPro" id="IPR036097">
    <property type="entry name" value="HisK_dim/P_sf"/>
</dbReference>
<dbReference type="Gene3D" id="3.30.565.10">
    <property type="entry name" value="Histidine kinase-like ATPase, C-terminal domain"/>
    <property type="match status" value="1"/>
</dbReference>
<sequence>MMRFSSNSLEANLTKLFVVPIATVAIMVIGIALHFTLDWLEFLTLMMVILFPSIFALYKAYQSVFNTIGRIAVQLDSIANEEFTVWQLAQYRQGSIANLKSDLKTIAQRIQNKRYEYAQNEAFVFDFINELALPILVLDHHYQVYHFNGAAKDFYEGCQITGCDIHALKLARNNGKWQVSHNNQRFKVVEHELYRGGRKYHLMVYVSIELSLRRNEQEAWQKLVRVLNHEVRNSLTPIYSMAQSLKALPVQGGAELRDTMLDVIEKRSEHLLGFVASYSKLSQLPKPDKVSTCVVGLSDRLQALFPKVNVKRLFEGTPSIYCDVEQLEQALLNLVKNAEQANSLAGESEITLAIGRSDKLWCLDVIDNGHGVSQSDNLFVPFYSTKDQGNGIGLVLSREIVRGQAGELTLENRQDKQGAVARICLPI</sequence>
<evidence type="ECO:0000256" key="2">
    <source>
        <dbReference type="ARBA" id="ARBA00012438"/>
    </source>
</evidence>
<dbReference type="Proteomes" id="UP000093366">
    <property type="component" value="Unassembled WGS sequence"/>
</dbReference>
<dbReference type="PANTHER" id="PTHR43065">
    <property type="entry name" value="SENSOR HISTIDINE KINASE"/>
    <property type="match status" value="1"/>
</dbReference>
<dbReference type="AlphaFoldDB" id="A0A1C0TQF5"/>
<feature type="transmembrane region" description="Helical" evidence="3">
    <location>
        <begin position="12"/>
        <end position="33"/>
    </location>
</feature>